<dbReference type="SUPFAM" id="SSF69572">
    <property type="entry name" value="Activating enzymes of the ubiquitin-like proteins"/>
    <property type="match status" value="1"/>
</dbReference>
<dbReference type="InterPro" id="IPR000594">
    <property type="entry name" value="ThiF_NAD_FAD-bd"/>
</dbReference>
<dbReference type="RefSeq" id="WP_195036265.1">
    <property type="nucleotide sequence ID" value="NZ_JADLRE010000037.1"/>
</dbReference>
<sequence length="380" mass="41513">MIEILHPVADRGRIAELLAPRSGYRFVDCWTSALPELAVIDRPEFAAGTAAAGHALATYMASALDDGSVDRISRFVVFPWRGTIVKLPDAEHFWRLRTSRNRHLLTGDEQEAWSRALIGVAGLSVGASALAVCALTGARRFRLAERDTLGCSNLNRLQGSVCDVGEPKLTLARRRTFELDPYCEITGFPAGYQPETAAAYLGAPGPGERLSVVIEEMDDFAMKVDIRRRARAAGIPVLMVTDHGDNAFLDVERYDLQPDYPLFHGRAGEVTKLSPNDLRDPRRRIELAVAIVGSRISPRTRYSLTQVGRSLASWPQLGTAVSLAGALAGVAARAIVCGKELPSGRYRIDLDESLFGGQDIAVHSWNELGEEEFLAKLEFG</sequence>
<keyword evidence="2" id="KW-0808">Transferase</keyword>
<reference evidence="2 3" key="1">
    <citation type="submission" date="2020-10" db="EMBL/GenBank/DDBJ databases">
        <title>Identification of Nocardia species via Next-generation sequencing and recognition of intraspecies genetic diversity.</title>
        <authorList>
            <person name="Li P."/>
            <person name="Li P."/>
            <person name="Lu B."/>
        </authorList>
    </citation>
    <scope>NUCLEOTIDE SEQUENCE [LARGE SCALE GENOMIC DNA]</scope>
    <source>
        <strain evidence="2 3">N-11</strain>
    </source>
</reference>
<accession>A0ABS0CHJ0</accession>
<evidence type="ECO:0000313" key="2">
    <source>
        <dbReference type="EMBL" id="MBF6229421.1"/>
    </source>
</evidence>
<feature type="domain" description="THIF-type NAD/FAD binding fold" evidence="1">
    <location>
        <begin position="102"/>
        <end position="239"/>
    </location>
</feature>
<name>A0ABS0CHJ0_9NOCA</name>
<keyword evidence="3" id="KW-1185">Reference proteome</keyword>
<gene>
    <name evidence="2" type="ORF">IU470_30565</name>
</gene>
<dbReference type="Pfam" id="PF00899">
    <property type="entry name" value="ThiF"/>
    <property type="match status" value="1"/>
</dbReference>
<keyword evidence="2" id="KW-0548">Nucleotidyltransferase</keyword>
<dbReference type="InterPro" id="IPR045886">
    <property type="entry name" value="ThiF/MoeB/HesA"/>
</dbReference>
<dbReference type="PANTHER" id="PTHR43267">
    <property type="entry name" value="TRNA THREONYLCARBAMOYLADENOSINE DEHYDRATASE"/>
    <property type="match status" value="1"/>
</dbReference>
<dbReference type="Gene3D" id="3.40.50.720">
    <property type="entry name" value="NAD(P)-binding Rossmann-like Domain"/>
    <property type="match status" value="1"/>
</dbReference>
<organism evidence="2 3">
    <name type="scientific">Nocardia abscessus</name>
    <dbReference type="NCBI Taxonomy" id="120957"/>
    <lineage>
        <taxon>Bacteria</taxon>
        <taxon>Bacillati</taxon>
        <taxon>Actinomycetota</taxon>
        <taxon>Actinomycetes</taxon>
        <taxon>Mycobacteriales</taxon>
        <taxon>Nocardiaceae</taxon>
        <taxon>Nocardia</taxon>
    </lineage>
</organism>
<dbReference type="PANTHER" id="PTHR43267:SF3">
    <property type="entry name" value="THIF PROTEIN"/>
    <property type="match status" value="1"/>
</dbReference>
<proteinExistence type="predicted"/>
<dbReference type="GO" id="GO:0016779">
    <property type="term" value="F:nucleotidyltransferase activity"/>
    <property type="evidence" value="ECO:0007669"/>
    <property type="project" value="UniProtKB-KW"/>
</dbReference>
<evidence type="ECO:0000313" key="3">
    <source>
        <dbReference type="Proteomes" id="UP000807309"/>
    </source>
</evidence>
<protein>
    <submittedName>
        <fullName evidence="2">ThiF family adenylyltransferase</fullName>
    </submittedName>
</protein>
<dbReference type="EMBL" id="JADLRE010000037">
    <property type="protein sequence ID" value="MBF6229421.1"/>
    <property type="molecule type" value="Genomic_DNA"/>
</dbReference>
<evidence type="ECO:0000259" key="1">
    <source>
        <dbReference type="Pfam" id="PF00899"/>
    </source>
</evidence>
<dbReference type="InterPro" id="IPR035985">
    <property type="entry name" value="Ubiquitin-activating_enz"/>
</dbReference>
<comment type="caution">
    <text evidence="2">The sequence shown here is derived from an EMBL/GenBank/DDBJ whole genome shotgun (WGS) entry which is preliminary data.</text>
</comment>
<dbReference type="Proteomes" id="UP000807309">
    <property type="component" value="Unassembled WGS sequence"/>
</dbReference>